<reference evidence="2 3" key="1">
    <citation type="submission" date="2018-08" db="EMBL/GenBank/DDBJ databases">
        <title>Genomic Encyclopedia of Archaeal and Bacterial Type Strains, Phase II (KMG-II): from individual species to whole genera.</title>
        <authorList>
            <person name="Goeker M."/>
        </authorList>
    </citation>
    <scope>NUCLEOTIDE SEQUENCE [LARGE SCALE GENOMIC DNA]</scope>
    <source>
        <strain evidence="2 3">ATCC 27112</strain>
    </source>
</reference>
<keyword evidence="1" id="KW-0812">Transmembrane</keyword>
<proteinExistence type="predicted"/>
<dbReference type="InParanoid" id="A0A397QT28"/>
<evidence type="ECO:0000313" key="2">
    <source>
        <dbReference type="EMBL" id="RIA64116.1"/>
    </source>
</evidence>
<sequence length="247" mass="28247">MEDEGRDLTKEELEELQANRVYCNSTSIPTPKDEGYYSYLKWNPYYDTDFAKYAFIIGDIITFLLSLGLIFGGITGQVPVCLWIGVASLSLCIIGTIIRYLPKKKNMDSVMEGENQTHIIVGTIIALHVTPFGFVALGAYLMSKEDEVQMKQIRKYGFYTSCKNAKEYKDLYNALSFDHQKKKISDDDYEKSIIALKNDLNKYVESLDDRVRITESRITKGLAQKSDLEKEIDFVKCEKDIAYSILN</sequence>
<gene>
    <name evidence="2" type="ORF">EI71_02030</name>
</gene>
<name>A0A397QT28_9MOLU</name>
<dbReference type="EMBL" id="QXEV01000050">
    <property type="protein sequence ID" value="RIA64116.1"/>
    <property type="molecule type" value="Genomic_DNA"/>
</dbReference>
<organism evidence="2 3">
    <name type="scientific">Anaeroplasma bactoclasticum</name>
    <dbReference type="NCBI Taxonomy" id="2088"/>
    <lineage>
        <taxon>Bacteria</taxon>
        <taxon>Bacillati</taxon>
        <taxon>Mycoplasmatota</taxon>
        <taxon>Mollicutes</taxon>
        <taxon>Anaeroplasmatales</taxon>
        <taxon>Anaeroplasmataceae</taxon>
        <taxon>Anaeroplasma</taxon>
    </lineage>
</organism>
<accession>A0A397QT28</accession>
<dbReference type="RefSeq" id="WP_119017060.1">
    <property type="nucleotide sequence ID" value="NZ_QXEV01000050.1"/>
</dbReference>
<keyword evidence="1" id="KW-1133">Transmembrane helix</keyword>
<keyword evidence="1" id="KW-0472">Membrane</keyword>
<evidence type="ECO:0000313" key="3">
    <source>
        <dbReference type="Proteomes" id="UP000266506"/>
    </source>
</evidence>
<feature type="transmembrane region" description="Helical" evidence="1">
    <location>
        <begin position="118"/>
        <end position="142"/>
    </location>
</feature>
<keyword evidence="3" id="KW-1185">Reference proteome</keyword>
<dbReference type="Proteomes" id="UP000266506">
    <property type="component" value="Unassembled WGS sequence"/>
</dbReference>
<dbReference type="AlphaFoldDB" id="A0A397QT28"/>
<protein>
    <submittedName>
        <fullName evidence="2">Uncharacterized protein</fullName>
    </submittedName>
</protein>
<evidence type="ECO:0000256" key="1">
    <source>
        <dbReference type="SAM" id="Phobius"/>
    </source>
</evidence>
<feature type="transmembrane region" description="Helical" evidence="1">
    <location>
        <begin position="78"/>
        <end position="98"/>
    </location>
</feature>
<feature type="transmembrane region" description="Helical" evidence="1">
    <location>
        <begin position="50"/>
        <end position="71"/>
    </location>
</feature>
<comment type="caution">
    <text evidence="2">The sequence shown here is derived from an EMBL/GenBank/DDBJ whole genome shotgun (WGS) entry which is preliminary data.</text>
</comment>